<reference evidence="5" key="1">
    <citation type="journal article" date="2010" name="Science">
        <title>The genome of the Western clawed frog Xenopus tropicalis.</title>
        <authorList>
            <person name="Hellsten U."/>
            <person name="Harland R.M."/>
            <person name="Gilchrist M.J."/>
            <person name="Hendrix D."/>
            <person name="Jurka J."/>
            <person name="Kapitonov V."/>
            <person name="Ovcharenko I."/>
            <person name="Putnam N.H."/>
            <person name="Shu S."/>
            <person name="Taher L."/>
            <person name="Blitz I.L."/>
            <person name="Blumberg B."/>
            <person name="Dichmann D.S."/>
            <person name="Dubchak I."/>
            <person name="Amaya E."/>
            <person name="Detter J.C."/>
            <person name="Fletcher R."/>
            <person name="Gerhard D.S."/>
            <person name="Goodstein D."/>
            <person name="Graves T."/>
            <person name="Grigoriev I.V."/>
            <person name="Grimwood J."/>
            <person name="Kawashima T."/>
            <person name="Lindquist E."/>
            <person name="Lucas S.M."/>
            <person name="Mead P.E."/>
            <person name="Mitros T."/>
            <person name="Ogino H."/>
            <person name="Ohta Y."/>
            <person name="Poliakov A.V."/>
            <person name="Pollet N."/>
            <person name="Robert J."/>
            <person name="Salamov A."/>
            <person name="Sater A.K."/>
            <person name="Schmutz J."/>
            <person name="Terry A."/>
            <person name="Vize P.D."/>
            <person name="Warren W.C."/>
            <person name="Wells D."/>
            <person name="Wills A."/>
            <person name="Wilson R.K."/>
            <person name="Zimmerman L.B."/>
            <person name="Zorn A.M."/>
            <person name="Grainger R."/>
            <person name="Grammer T."/>
            <person name="Khokha M.K."/>
            <person name="Richardson P.M."/>
            <person name="Rokhsar D.S."/>
        </authorList>
    </citation>
    <scope>NUCLEOTIDE SEQUENCE [LARGE SCALE GENOMIC DNA]</scope>
    <source>
        <strain evidence="5">Nigerian</strain>
    </source>
</reference>
<feature type="transmembrane region" description="Helical" evidence="3">
    <location>
        <begin position="90"/>
        <end position="112"/>
    </location>
</feature>
<evidence type="ECO:0000313" key="5">
    <source>
        <dbReference type="Ensembl" id="ENSXETP00000104291"/>
    </source>
</evidence>
<keyword evidence="3" id="KW-0812">Transmembrane</keyword>
<dbReference type="Pfam" id="PF00059">
    <property type="entry name" value="Lectin_C"/>
    <property type="match status" value="1"/>
</dbReference>
<dbReference type="SUPFAM" id="SSF56436">
    <property type="entry name" value="C-type lectin-like"/>
    <property type="match status" value="1"/>
</dbReference>
<organism evidence="5">
    <name type="scientific">Xenopus tropicalis</name>
    <name type="common">Western clawed frog</name>
    <name type="synonym">Silurana tropicalis</name>
    <dbReference type="NCBI Taxonomy" id="8364"/>
    <lineage>
        <taxon>Eukaryota</taxon>
        <taxon>Metazoa</taxon>
        <taxon>Chordata</taxon>
        <taxon>Craniata</taxon>
        <taxon>Vertebrata</taxon>
        <taxon>Euteleostomi</taxon>
        <taxon>Amphibia</taxon>
        <taxon>Batrachia</taxon>
        <taxon>Anura</taxon>
        <taxon>Pipoidea</taxon>
        <taxon>Pipidae</taxon>
        <taxon>Xenopodinae</taxon>
        <taxon>Xenopus</taxon>
        <taxon>Silurana</taxon>
    </lineage>
</organism>
<accession>A0A803J8V3</accession>
<dbReference type="Gene3D" id="3.10.100.10">
    <property type="entry name" value="Mannose-Binding Protein A, subunit A"/>
    <property type="match status" value="1"/>
</dbReference>
<evidence type="ECO:0000259" key="4">
    <source>
        <dbReference type="PROSITE" id="PS50041"/>
    </source>
</evidence>
<keyword evidence="2" id="KW-1015">Disulfide bond</keyword>
<evidence type="ECO:0000256" key="2">
    <source>
        <dbReference type="ARBA" id="ARBA00023157"/>
    </source>
</evidence>
<protein>
    <submittedName>
        <fullName evidence="5">C-type lectin domain family 4 member E</fullName>
    </submittedName>
</protein>
<keyword evidence="3" id="KW-0472">Membrane</keyword>
<dbReference type="Ensembl" id="ENSXETT00000124391">
    <property type="protein sequence ID" value="ENSXETP00000104291"/>
    <property type="gene ID" value="ENSXETG00000000644"/>
</dbReference>
<evidence type="ECO:0000256" key="1">
    <source>
        <dbReference type="ARBA" id="ARBA00022734"/>
    </source>
</evidence>
<keyword evidence="3" id="KW-1133">Transmembrane helix</keyword>
<dbReference type="PROSITE" id="PS50041">
    <property type="entry name" value="C_TYPE_LECTIN_2"/>
    <property type="match status" value="1"/>
</dbReference>
<dbReference type="Xenbase" id="XB-GENE-6035508">
    <property type="gene designation" value="clec4e"/>
</dbReference>
<dbReference type="AlphaFoldDB" id="A0A803J8V3"/>
<sequence>LAELIRLLEAFFFEGNGINITYLIPQSLLSFLPLHLPKGLPTTLVWQHFRALHLQGSPARKKISKTADEKKANKRQIKVKEWYSSRQKPLVGTYCLLALAYILILALFITVITRSTSGSSSADSNDLKNYVAQLASKVNAMEAKKEACDSAWIQFEDSCYYITTKKTNWQKARSFCVQEGGDLVVVNSEKEQKFLKEKSGVSNLKRFWIGLSDIEEEGTWTWVDGTDYSTSYQFWKKGEPNDHLTNEDCAHLWNPTGEWNDVHCTFQEPYAICEKKVKT</sequence>
<dbReference type="Bgee" id="ENSXETG00000000644">
    <property type="expression patterns" value="Expressed in liver and 12 other cell types or tissues"/>
</dbReference>
<dbReference type="InterPro" id="IPR016187">
    <property type="entry name" value="CTDL_fold"/>
</dbReference>
<dbReference type="GO" id="GO:0030246">
    <property type="term" value="F:carbohydrate binding"/>
    <property type="evidence" value="ECO:0007669"/>
    <property type="project" value="UniProtKB-KW"/>
</dbReference>
<dbReference type="InterPro" id="IPR033989">
    <property type="entry name" value="CD209-like_CTLD"/>
</dbReference>
<feature type="domain" description="C-type lectin" evidence="4">
    <location>
        <begin position="155"/>
        <end position="270"/>
    </location>
</feature>
<dbReference type="GeneTree" id="ENSGT00940000164508"/>
<dbReference type="InParanoid" id="A0A803J8V3"/>
<dbReference type="SMART" id="SM00034">
    <property type="entry name" value="CLECT"/>
    <property type="match status" value="1"/>
</dbReference>
<dbReference type="PROSITE" id="PS00615">
    <property type="entry name" value="C_TYPE_LECTIN_1"/>
    <property type="match status" value="1"/>
</dbReference>
<gene>
    <name evidence="5" type="primary">clec4e</name>
</gene>
<name>A0A803J8V3_XENTR</name>
<dbReference type="FunCoup" id="A0A803J8V3">
    <property type="interactions" value="238"/>
</dbReference>
<dbReference type="InterPro" id="IPR050111">
    <property type="entry name" value="C-type_lectin/snaclec_domain"/>
</dbReference>
<dbReference type="InterPro" id="IPR018378">
    <property type="entry name" value="C-type_lectin_CS"/>
</dbReference>
<dbReference type="CDD" id="cd03590">
    <property type="entry name" value="CLECT_DC-SIGN_like"/>
    <property type="match status" value="1"/>
</dbReference>
<dbReference type="PANTHER" id="PTHR22803">
    <property type="entry name" value="MANNOSE, PHOSPHOLIPASE, LECTIN RECEPTOR RELATED"/>
    <property type="match status" value="1"/>
</dbReference>
<dbReference type="InterPro" id="IPR001304">
    <property type="entry name" value="C-type_lectin-like"/>
</dbReference>
<reference evidence="5" key="2">
    <citation type="submission" date="2021-03" db="UniProtKB">
        <authorList>
            <consortium name="Ensembl"/>
        </authorList>
    </citation>
    <scope>IDENTIFICATION</scope>
</reference>
<proteinExistence type="predicted"/>
<keyword evidence="1" id="KW-0430">Lectin</keyword>
<evidence type="ECO:0000256" key="3">
    <source>
        <dbReference type="SAM" id="Phobius"/>
    </source>
</evidence>
<dbReference type="InterPro" id="IPR016186">
    <property type="entry name" value="C-type_lectin-like/link_sf"/>
</dbReference>